<dbReference type="Proteomes" id="UP000244093">
    <property type="component" value="Unassembled WGS sequence"/>
</dbReference>
<keyword evidence="1" id="KW-1133">Transmembrane helix</keyword>
<organism evidence="3 4">
    <name type="scientific">Zestosphaera tikiterensis</name>
    <dbReference type="NCBI Taxonomy" id="1973259"/>
    <lineage>
        <taxon>Archaea</taxon>
        <taxon>Thermoproteota</taxon>
        <taxon>Thermoprotei</taxon>
        <taxon>Desulfurococcales</taxon>
        <taxon>Desulfurococcaceae</taxon>
        <taxon>Zestosphaera</taxon>
    </lineage>
</organism>
<proteinExistence type="predicted"/>
<evidence type="ECO:0000313" key="3">
    <source>
        <dbReference type="EMBL" id="PUA32268.1"/>
    </source>
</evidence>
<dbReference type="EMBL" id="NBVN01000004">
    <property type="protein sequence ID" value="PUA32268.1"/>
    <property type="molecule type" value="Genomic_DNA"/>
</dbReference>
<dbReference type="PANTHER" id="PTHR30221:SF1">
    <property type="entry name" value="SMALL-CONDUCTANCE MECHANOSENSITIVE CHANNEL"/>
    <property type="match status" value="1"/>
</dbReference>
<accession>A0A2R7Y426</accession>
<feature type="transmembrane region" description="Helical" evidence="1">
    <location>
        <begin position="52"/>
        <end position="75"/>
    </location>
</feature>
<dbReference type="PANTHER" id="PTHR30221">
    <property type="entry name" value="SMALL-CONDUCTANCE MECHANOSENSITIVE CHANNEL"/>
    <property type="match status" value="1"/>
</dbReference>
<gene>
    <name evidence="3" type="ORF">B7O98_06270</name>
</gene>
<keyword evidence="1" id="KW-0472">Membrane</keyword>
<protein>
    <submittedName>
        <fullName evidence="3">Mechanosensitive ion channel protein MscS</fullName>
    </submittedName>
</protein>
<dbReference type="SUPFAM" id="SSF50182">
    <property type="entry name" value="Sm-like ribonucleoproteins"/>
    <property type="match status" value="1"/>
</dbReference>
<reference evidence="3 4" key="1">
    <citation type="journal article" date="2018" name="Syst. Appl. Microbiol.">
        <title>A new symbiotic nanoarchaeote (Candidatus Nanoclepta minutus) and its host (Zestosphaera tikiterensis gen. nov., sp. nov.) from a New Zealand hot spring.</title>
        <authorList>
            <person name="St John E."/>
            <person name="Liu Y."/>
            <person name="Podar M."/>
            <person name="Stott M.B."/>
            <person name="Meneghin J."/>
            <person name="Chen Z."/>
            <person name="Lagutin K."/>
            <person name="Mitchell K."/>
            <person name="Reysenbach A.L."/>
        </authorList>
    </citation>
    <scope>NUCLEOTIDE SEQUENCE [LARGE SCALE GENOMIC DNA]</scope>
    <source>
        <strain evidence="3">NZ3</strain>
    </source>
</reference>
<dbReference type="Pfam" id="PF00924">
    <property type="entry name" value="MS_channel_2nd"/>
    <property type="match status" value="1"/>
</dbReference>
<evidence type="ECO:0000313" key="4">
    <source>
        <dbReference type="Proteomes" id="UP000244093"/>
    </source>
</evidence>
<dbReference type="GO" id="GO:0016020">
    <property type="term" value="C:membrane"/>
    <property type="evidence" value="ECO:0007669"/>
    <property type="project" value="InterPro"/>
</dbReference>
<dbReference type="GO" id="GO:0008381">
    <property type="term" value="F:mechanosensitive monoatomic ion channel activity"/>
    <property type="evidence" value="ECO:0007669"/>
    <property type="project" value="InterPro"/>
</dbReference>
<name>A0A2R7Y426_9CREN</name>
<dbReference type="InterPro" id="IPR045275">
    <property type="entry name" value="MscS_archaea/bacteria_type"/>
</dbReference>
<feature type="transmembrane region" description="Helical" evidence="1">
    <location>
        <begin position="81"/>
        <end position="101"/>
    </location>
</feature>
<dbReference type="InterPro" id="IPR006685">
    <property type="entry name" value="MscS_channel_2nd"/>
</dbReference>
<feature type="domain" description="Mechanosensitive ion channel MscS" evidence="2">
    <location>
        <begin position="104"/>
        <end position="165"/>
    </location>
</feature>
<keyword evidence="1" id="KW-0812">Transmembrane</keyword>
<dbReference type="AlphaFoldDB" id="A0A2R7Y426"/>
<evidence type="ECO:0000259" key="2">
    <source>
        <dbReference type="Pfam" id="PF00924"/>
    </source>
</evidence>
<comment type="caution">
    <text evidence="3">The sequence shown here is derived from an EMBL/GenBank/DDBJ whole genome shotgun (WGS) entry which is preliminary data.</text>
</comment>
<feature type="transmembrane region" description="Helical" evidence="1">
    <location>
        <begin position="12"/>
        <end position="32"/>
    </location>
</feature>
<dbReference type="InterPro" id="IPR010920">
    <property type="entry name" value="LSM_dom_sf"/>
</dbReference>
<evidence type="ECO:0000256" key="1">
    <source>
        <dbReference type="SAM" id="Phobius"/>
    </source>
</evidence>
<sequence length="255" mass="28295">MESFIDVITESLYLVMPRIIASIIVLLASWLLTKVLEGILRGMFKTIEEGYVARALSIAKLTIYGSALIIVATILMPEAQAFSIMLLIIGLAIIVMFADVLRNIGAEFYVRSKGFIRKGDWVEIDGEFIRVIELNTLEIIGETQRMEKVFIPYTKIINATVVNRSTPIGLSVKIRVIAPARQGIEAVREAILKSLKAVAEDLASEPTISLSSMKGDKLEFIVETHILNYRKLSNILEEVSKRIKDAVPDAAIESS</sequence>